<reference evidence="2" key="1">
    <citation type="journal article" date="2015" name="Nature">
        <title>Complex archaea that bridge the gap between prokaryotes and eukaryotes.</title>
        <authorList>
            <person name="Spang A."/>
            <person name="Saw J.H."/>
            <person name="Jorgensen S.L."/>
            <person name="Zaremba-Niedzwiedzka K."/>
            <person name="Martijn J."/>
            <person name="Lind A.E."/>
            <person name="van Eijk R."/>
            <person name="Schleper C."/>
            <person name="Guy L."/>
            <person name="Ettema T.J."/>
        </authorList>
    </citation>
    <scope>NUCLEOTIDE SEQUENCE</scope>
</reference>
<keyword evidence="1" id="KW-0812">Transmembrane</keyword>
<accession>A0A0F9AK25</accession>
<evidence type="ECO:0000313" key="2">
    <source>
        <dbReference type="EMBL" id="KKL09695.1"/>
    </source>
</evidence>
<protein>
    <submittedName>
        <fullName evidence="2">Uncharacterized protein</fullName>
    </submittedName>
</protein>
<dbReference type="AlphaFoldDB" id="A0A0F9AK25"/>
<keyword evidence="1" id="KW-1133">Transmembrane helix</keyword>
<keyword evidence="1" id="KW-0472">Membrane</keyword>
<proteinExistence type="predicted"/>
<name>A0A0F9AK25_9ZZZZ</name>
<comment type="caution">
    <text evidence="2">The sequence shown here is derived from an EMBL/GenBank/DDBJ whole genome shotgun (WGS) entry which is preliminary data.</text>
</comment>
<feature type="transmembrane region" description="Helical" evidence="1">
    <location>
        <begin position="56"/>
        <end position="74"/>
    </location>
</feature>
<organism evidence="2">
    <name type="scientific">marine sediment metagenome</name>
    <dbReference type="NCBI Taxonomy" id="412755"/>
    <lineage>
        <taxon>unclassified sequences</taxon>
        <taxon>metagenomes</taxon>
        <taxon>ecological metagenomes</taxon>
    </lineage>
</organism>
<sequence length="95" mass="10683">MITIALAVAVIAMTLTQSSLFRAIQKCKLLRCPYCTAHYVSFLIWLCQPKTNLLDFVINVFATIAISVLPMIVIDHLNTRMDKHAKILHSSHSTL</sequence>
<evidence type="ECO:0000256" key="1">
    <source>
        <dbReference type="SAM" id="Phobius"/>
    </source>
</evidence>
<dbReference type="EMBL" id="LAZR01042367">
    <property type="protein sequence ID" value="KKL09695.1"/>
    <property type="molecule type" value="Genomic_DNA"/>
</dbReference>
<gene>
    <name evidence="2" type="ORF">LCGC14_2563290</name>
</gene>